<dbReference type="KEGG" id="lfv:LF543_02605"/>
<gene>
    <name evidence="1" type="ORF">LF543_02605</name>
</gene>
<dbReference type="Proteomes" id="UP000327194">
    <property type="component" value="Chromosome"/>
</dbReference>
<dbReference type="Pfam" id="PF05657">
    <property type="entry name" value="DUF806"/>
    <property type="match status" value="1"/>
</dbReference>
<organism evidence="1 2">
    <name type="scientific">Fructilactobacillus fructivorans</name>
    <dbReference type="NCBI Taxonomy" id="1614"/>
    <lineage>
        <taxon>Bacteria</taxon>
        <taxon>Bacillati</taxon>
        <taxon>Bacillota</taxon>
        <taxon>Bacilli</taxon>
        <taxon>Lactobacillales</taxon>
        <taxon>Lactobacillaceae</taxon>
        <taxon>Fructilactobacillus</taxon>
    </lineage>
</organism>
<dbReference type="InterPro" id="IPR008524">
    <property type="entry name" value="DUF806"/>
</dbReference>
<name>A0AAE6P138_9LACO</name>
<reference evidence="1 2" key="1">
    <citation type="submission" date="2019-10" db="EMBL/GenBank/DDBJ databases">
        <title>Genome sequencing of Lactobacillus fructivorans.</title>
        <authorList>
            <person name="Kim K."/>
        </authorList>
    </citation>
    <scope>NUCLEOTIDE SEQUENCE [LARGE SCALE GENOMIC DNA]</scope>
    <source>
        <strain evidence="1 2">LF543</strain>
    </source>
</reference>
<proteinExistence type="predicted"/>
<sequence>MLIRMLLMIDTKVQLKKDILSSQQFSWLDNIYINSIPTELENETLKTTMLISDINSELANWANDTFTSVDKSIQVQIFFSKQFQFNFDEVIKTLLHFFVQNDWRSNGFSNFIDPDTKQESVTIKIHKIMM</sequence>
<accession>A0AAE6P138</accession>
<protein>
    <submittedName>
        <fullName evidence="1">DUF806 family protein</fullName>
    </submittedName>
</protein>
<dbReference type="AlphaFoldDB" id="A0AAE6P138"/>
<dbReference type="EMBL" id="CP045562">
    <property type="protein sequence ID" value="QFX92512.1"/>
    <property type="molecule type" value="Genomic_DNA"/>
</dbReference>
<evidence type="ECO:0000313" key="2">
    <source>
        <dbReference type="Proteomes" id="UP000327194"/>
    </source>
</evidence>
<evidence type="ECO:0000313" key="1">
    <source>
        <dbReference type="EMBL" id="QFX92512.1"/>
    </source>
</evidence>